<sequence length="80" mass="8537">MAPTTPPITRSLSLAPPLCYTMAAPPFALDQGGSLNSDTLPKTRVVTGWSARRGSRHADQQANHIPEQSEGDLVPGRREG</sequence>
<reference evidence="2 3" key="1">
    <citation type="submission" date="2019-05" db="EMBL/GenBank/DDBJ databases">
        <title>Another draft genome of Portunus trituberculatus and its Hox gene families provides insights of decapod evolution.</title>
        <authorList>
            <person name="Jeong J.-H."/>
            <person name="Song I."/>
            <person name="Kim S."/>
            <person name="Choi T."/>
            <person name="Kim D."/>
            <person name="Ryu S."/>
            <person name="Kim W."/>
        </authorList>
    </citation>
    <scope>NUCLEOTIDE SEQUENCE [LARGE SCALE GENOMIC DNA]</scope>
    <source>
        <tissue evidence="2">Muscle</tissue>
    </source>
</reference>
<keyword evidence="3" id="KW-1185">Reference proteome</keyword>
<dbReference type="Proteomes" id="UP000324222">
    <property type="component" value="Unassembled WGS sequence"/>
</dbReference>
<name>A0A5B7D0U6_PORTR</name>
<protein>
    <submittedName>
        <fullName evidence="2">Uncharacterized protein</fullName>
    </submittedName>
</protein>
<evidence type="ECO:0000313" key="3">
    <source>
        <dbReference type="Proteomes" id="UP000324222"/>
    </source>
</evidence>
<organism evidence="2 3">
    <name type="scientific">Portunus trituberculatus</name>
    <name type="common">Swimming crab</name>
    <name type="synonym">Neptunus trituberculatus</name>
    <dbReference type="NCBI Taxonomy" id="210409"/>
    <lineage>
        <taxon>Eukaryota</taxon>
        <taxon>Metazoa</taxon>
        <taxon>Ecdysozoa</taxon>
        <taxon>Arthropoda</taxon>
        <taxon>Crustacea</taxon>
        <taxon>Multicrustacea</taxon>
        <taxon>Malacostraca</taxon>
        <taxon>Eumalacostraca</taxon>
        <taxon>Eucarida</taxon>
        <taxon>Decapoda</taxon>
        <taxon>Pleocyemata</taxon>
        <taxon>Brachyura</taxon>
        <taxon>Eubrachyura</taxon>
        <taxon>Portunoidea</taxon>
        <taxon>Portunidae</taxon>
        <taxon>Portuninae</taxon>
        <taxon>Portunus</taxon>
    </lineage>
</organism>
<proteinExistence type="predicted"/>
<dbReference type="AlphaFoldDB" id="A0A5B7D0U6"/>
<evidence type="ECO:0000256" key="1">
    <source>
        <dbReference type="SAM" id="MobiDB-lite"/>
    </source>
</evidence>
<dbReference type="EMBL" id="VSRR010000380">
    <property type="protein sequence ID" value="MPC14811.1"/>
    <property type="molecule type" value="Genomic_DNA"/>
</dbReference>
<feature type="region of interest" description="Disordered" evidence="1">
    <location>
        <begin position="46"/>
        <end position="80"/>
    </location>
</feature>
<gene>
    <name evidence="2" type="ORF">E2C01_007587</name>
</gene>
<comment type="caution">
    <text evidence="2">The sequence shown here is derived from an EMBL/GenBank/DDBJ whole genome shotgun (WGS) entry which is preliminary data.</text>
</comment>
<accession>A0A5B7D0U6</accession>
<evidence type="ECO:0000313" key="2">
    <source>
        <dbReference type="EMBL" id="MPC14811.1"/>
    </source>
</evidence>